<dbReference type="AlphaFoldDB" id="A0A8J7U7R7"/>
<protein>
    <submittedName>
        <fullName evidence="2">Uncharacterized protein</fullName>
    </submittedName>
</protein>
<proteinExistence type="predicted"/>
<evidence type="ECO:0000256" key="1">
    <source>
        <dbReference type="SAM" id="MobiDB-lite"/>
    </source>
</evidence>
<sequence length="47" mass="5798">MVRDELKNRGYDKEAEYFKRQEQEALEKLRQKQAEKKEEKPDEQQAE</sequence>
<dbReference type="Proteomes" id="UP000664417">
    <property type="component" value="Unassembled WGS sequence"/>
</dbReference>
<evidence type="ECO:0000313" key="2">
    <source>
        <dbReference type="EMBL" id="MBO1321696.1"/>
    </source>
</evidence>
<dbReference type="RefSeq" id="WP_207861669.1">
    <property type="nucleotide sequence ID" value="NZ_JAFREP010000026.1"/>
</dbReference>
<gene>
    <name evidence="2" type="ORF">J3U88_24670</name>
</gene>
<comment type="caution">
    <text evidence="2">The sequence shown here is derived from an EMBL/GenBank/DDBJ whole genome shotgun (WGS) entry which is preliminary data.</text>
</comment>
<accession>A0A8J7U7R7</accession>
<organism evidence="2 3">
    <name type="scientific">Acanthopleuribacter pedis</name>
    <dbReference type="NCBI Taxonomy" id="442870"/>
    <lineage>
        <taxon>Bacteria</taxon>
        <taxon>Pseudomonadati</taxon>
        <taxon>Acidobacteriota</taxon>
        <taxon>Holophagae</taxon>
        <taxon>Acanthopleuribacterales</taxon>
        <taxon>Acanthopleuribacteraceae</taxon>
        <taxon>Acanthopleuribacter</taxon>
    </lineage>
</organism>
<feature type="region of interest" description="Disordered" evidence="1">
    <location>
        <begin position="28"/>
        <end position="47"/>
    </location>
</feature>
<reference evidence="2" key="1">
    <citation type="submission" date="2021-03" db="EMBL/GenBank/DDBJ databases">
        <authorList>
            <person name="Wang G."/>
        </authorList>
    </citation>
    <scope>NUCLEOTIDE SEQUENCE</scope>
    <source>
        <strain evidence="2">KCTC 12899</strain>
    </source>
</reference>
<keyword evidence="3" id="KW-1185">Reference proteome</keyword>
<evidence type="ECO:0000313" key="3">
    <source>
        <dbReference type="Proteomes" id="UP000664417"/>
    </source>
</evidence>
<name>A0A8J7U7R7_9BACT</name>
<dbReference type="EMBL" id="JAFREP010000026">
    <property type="protein sequence ID" value="MBO1321696.1"/>
    <property type="molecule type" value="Genomic_DNA"/>
</dbReference>